<evidence type="ECO:0000313" key="1">
    <source>
        <dbReference type="EMBL" id="KIN08937.1"/>
    </source>
</evidence>
<dbReference type="OrthoDB" id="5359218at2759"/>
<dbReference type="AlphaFoldDB" id="A0A0C3I3H5"/>
<evidence type="ECO:0008006" key="3">
    <source>
        <dbReference type="Google" id="ProtNLM"/>
    </source>
</evidence>
<reference evidence="1 2" key="1">
    <citation type="submission" date="2014-04" db="EMBL/GenBank/DDBJ databases">
        <authorList>
            <consortium name="DOE Joint Genome Institute"/>
            <person name="Kuo A."/>
            <person name="Martino E."/>
            <person name="Perotto S."/>
            <person name="Kohler A."/>
            <person name="Nagy L.G."/>
            <person name="Floudas D."/>
            <person name="Copeland A."/>
            <person name="Barry K.W."/>
            <person name="Cichocki N."/>
            <person name="Veneault-Fourrey C."/>
            <person name="LaButti K."/>
            <person name="Lindquist E.A."/>
            <person name="Lipzen A."/>
            <person name="Lundell T."/>
            <person name="Morin E."/>
            <person name="Murat C."/>
            <person name="Sun H."/>
            <person name="Tunlid A."/>
            <person name="Henrissat B."/>
            <person name="Grigoriev I.V."/>
            <person name="Hibbett D.S."/>
            <person name="Martin F."/>
            <person name="Nordberg H.P."/>
            <person name="Cantor M.N."/>
            <person name="Hua S.X."/>
        </authorList>
    </citation>
    <scope>NUCLEOTIDE SEQUENCE [LARGE SCALE GENOMIC DNA]</scope>
    <source>
        <strain evidence="1 2">Zn</strain>
    </source>
</reference>
<proteinExistence type="predicted"/>
<dbReference type="SUPFAM" id="SSF159238">
    <property type="entry name" value="SO1590-like"/>
    <property type="match status" value="1"/>
</dbReference>
<protein>
    <recommendedName>
        <fullName evidence="3">DUF3224 domain-containing protein</fullName>
    </recommendedName>
</protein>
<dbReference type="HOGENOM" id="CLU_111671_0_0_1"/>
<dbReference type="InParanoid" id="A0A0C3I3H5"/>
<name>A0A0C3I3H5_OIDMZ</name>
<dbReference type="InterPro" id="IPR021607">
    <property type="entry name" value="DUF3224"/>
</dbReference>
<organism evidence="1 2">
    <name type="scientific">Oidiodendron maius (strain Zn)</name>
    <dbReference type="NCBI Taxonomy" id="913774"/>
    <lineage>
        <taxon>Eukaryota</taxon>
        <taxon>Fungi</taxon>
        <taxon>Dikarya</taxon>
        <taxon>Ascomycota</taxon>
        <taxon>Pezizomycotina</taxon>
        <taxon>Leotiomycetes</taxon>
        <taxon>Leotiomycetes incertae sedis</taxon>
        <taxon>Myxotrichaceae</taxon>
        <taxon>Oidiodendron</taxon>
    </lineage>
</organism>
<accession>A0A0C3I3H5</accession>
<dbReference type="EMBL" id="KN832870">
    <property type="protein sequence ID" value="KIN08937.1"/>
    <property type="molecule type" value="Genomic_DNA"/>
</dbReference>
<sequence length="133" mass="14346">MTTVTVLVSHTKWDEDRSVTTTPRVTPAHVSFTAPDIDATIQTEYLMTYLPNGNAEFIFTDVVEAKNFSGHQGSFIAQGKGTFDGKAFTVGGSFDIVEGSGTCGLEHIKGKGKVNSAKDDPHKVTYEFVVEGI</sequence>
<dbReference type="Gene3D" id="2.40.350.10">
    <property type="entry name" value="SO1590-like"/>
    <property type="match status" value="1"/>
</dbReference>
<dbReference type="InterPro" id="IPR023159">
    <property type="entry name" value="SO1590-like_sf"/>
</dbReference>
<dbReference type="Pfam" id="PF11528">
    <property type="entry name" value="DUF3224"/>
    <property type="match status" value="1"/>
</dbReference>
<dbReference type="Proteomes" id="UP000054321">
    <property type="component" value="Unassembled WGS sequence"/>
</dbReference>
<keyword evidence="2" id="KW-1185">Reference proteome</keyword>
<gene>
    <name evidence="1" type="ORF">OIDMADRAFT_175608</name>
</gene>
<reference evidence="2" key="2">
    <citation type="submission" date="2015-01" db="EMBL/GenBank/DDBJ databases">
        <title>Evolutionary Origins and Diversification of the Mycorrhizal Mutualists.</title>
        <authorList>
            <consortium name="DOE Joint Genome Institute"/>
            <consortium name="Mycorrhizal Genomics Consortium"/>
            <person name="Kohler A."/>
            <person name="Kuo A."/>
            <person name="Nagy L.G."/>
            <person name="Floudas D."/>
            <person name="Copeland A."/>
            <person name="Barry K.W."/>
            <person name="Cichocki N."/>
            <person name="Veneault-Fourrey C."/>
            <person name="LaButti K."/>
            <person name="Lindquist E.A."/>
            <person name="Lipzen A."/>
            <person name="Lundell T."/>
            <person name="Morin E."/>
            <person name="Murat C."/>
            <person name="Riley R."/>
            <person name="Ohm R."/>
            <person name="Sun H."/>
            <person name="Tunlid A."/>
            <person name="Henrissat B."/>
            <person name="Grigoriev I.V."/>
            <person name="Hibbett D.S."/>
            <person name="Martin F."/>
        </authorList>
    </citation>
    <scope>NUCLEOTIDE SEQUENCE [LARGE SCALE GENOMIC DNA]</scope>
    <source>
        <strain evidence="2">Zn</strain>
    </source>
</reference>
<evidence type="ECO:0000313" key="2">
    <source>
        <dbReference type="Proteomes" id="UP000054321"/>
    </source>
</evidence>